<evidence type="ECO:0000256" key="5">
    <source>
        <dbReference type="ARBA" id="ARBA00047707"/>
    </source>
</evidence>
<comment type="catalytic activity">
    <reaction evidence="5">
        <text>indole-3-pyruvate + NADPH + O2 + H(+) = (indol-3-yl)acetate + CO2 + NADP(+) + H2O</text>
        <dbReference type="Rhea" id="RHEA:34331"/>
        <dbReference type="ChEBI" id="CHEBI:15377"/>
        <dbReference type="ChEBI" id="CHEBI:15378"/>
        <dbReference type="ChEBI" id="CHEBI:15379"/>
        <dbReference type="ChEBI" id="CHEBI:16526"/>
        <dbReference type="ChEBI" id="CHEBI:17640"/>
        <dbReference type="ChEBI" id="CHEBI:30854"/>
        <dbReference type="ChEBI" id="CHEBI:57783"/>
        <dbReference type="ChEBI" id="CHEBI:58349"/>
        <dbReference type="EC" id="1.14.13.168"/>
    </reaction>
</comment>
<organism evidence="7 8">
    <name type="scientific">Oryza sativa subsp. japonica</name>
    <name type="common">Rice</name>
    <dbReference type="NCBI Taxonomy" id="39947"/>
    <lineage>
        <taxon>Eukaryota</taxon>
        <taxon>Viridiplantae</taxon>
        <taxon>Streptophyta</taxon>
        <taxon>Embryophyta</taxon>
        <taxon>Tracheophyta</taxon>
        <taxon>Spermatophyta</taxon>
        <taxon>Magnoliopsida</taxon>
        <taxon>Liliopsida</taxon>
        <taxon>Poales</taxon>
        <taxon>Poaceae</taxon>
        <taxon>BOP clade</taxon>
        <taxon>Oryzoideae</taxon>
        <taxon>Oryzeae</taxon>
        <taxon>Oryzinae</taxon>
        <taxon>Oryza</taxon>
        <taxon>Oryza sativa</taxon>
    </lineage>
</organism>
<evidence type="ECO:0000256" key="6">
    <source>
        <dbReference type="RuleBase" id="RU361177"/>
    </source>
</evidence>
<evidence type="ECO:0000256" key="4">
    <source>
        <dbReference type="ARBA" id="ARBA00023002"/>
    </source>
</evidence>
<dbReference type="Pfam" id="PF00743">
    <property type="entry name" value="FMO-like"/>
    <property type="match status" value="1"/>
</dbReference>
<comment type="similarity">
    <text evidence="1 6">Belongs to the FMO family.</text>
</comment>
<proteinExistence type="inferred from homology"/>
<gene>
    <name evidence="7" type="primary">OJ1187_E11.13</name>
</gene>
<evidence type="ECO:0000256" key="2">
    <source>
        <dbReference type="ARBA" id="ARBA00022630"/>
    </source>
</evidence>
<dbReference type="PlantReactome" id="R-OSA-1119486">
    <property type="pathway name" value="IAA biosynthesis I"/>
</dbReference>
<keyword evidence="6 7" id="KW-0503">Monooxygenase</keyword>
<evidence type="ECO:0000313" key="8">
    <source>
        <dbReference type="Proteomes" id="UP000000763"/>
    </source>
</evidence>
<dbReference type="InterPro" id="IPR036188">
    <property type="entry name" value="FAD/NAD-bd_sf"/>
</dbReference>
<dbReference type="SUPFAM" id="SSF51905">
    <property type="entry name" value="FAD/NAD(P)-binding domain"/>
    <property type="match status" value="1"/>
</dbReference>
<reference evidence="8" key="1">
    <citation type="journal article" date="2005" name="Nature">
        <title>The map-based sequence of the rice genome.</title>
        <authorList>
            <consortium name="International rice genome sequencing project (IRGSP)"/>
            <person name="Matsumoto T."/>
            <person name="Wu J."/>
            <person name="Kanamori H."/>
            <person name="Katayose Y."/>
            <person name="Fujisawa M."/>
            <person name="Namiki N."/>
            <person name="Mizuno H."/>
            <person name="Yamamoto K."/>
            <person name="Antonio B.A."/>
            <person name="Baba T."/>
            <person name="Sakata K."/>
            <person name="Nagamura Y."/>
            <person name="Aoki H."/>
            <person name="Arikawa K."/>
            <person name="Arita K."/>
            <person name="Bito T."/>
            <person name="Chiden Y."/>
            <person name="Fujitsuka N."/>
            <person name="Fukunaka R."/>
            <person name="Hamada M."/>
            <person name="Harada C."/>
            <person name="Hayashi A."/>
            <person name="Hijishita S."/>
            <person name="Honda M."/>
            <person name="Hosokawa S."/>
            <person name="Ichikawa Y."/>
            <person name="Idonuma A."/>
            <person name="Iijima M."/>
            <person name="Ikeda M."/>
            <person name="Ikeno M."/>
            <person name="Ito K."/>
            <person name="Ito S."/>
            <person name="Ito T."/>
            <person name="Ito Y."/>
            <person name="Ito Y."/>
            <person name="Iwabuchi A."/>
            <person name="Kamiya K."/>
            <person name="Karasawa W."/>
            <person name="Kurita K."/>
            <person name="Katagiri S."/>
            <person name="Kikuta A."/>
            <person name="Kobayashi H."/>
            <person name="Kobayashi N."/>
            <person name="Machita K."/>
            <person name="Maehara T."/>
            <person name="Masukawa M."/>
            <person name="Mizubayashi T."/>
            <person name="Mukai Y."/>
            <person name="Nagasaki H."/>
            <person name="Nagata Y."/>
            <person name="Naito S."/>
            <person name="Nakashima M."/>
            <person name="Nakama Y."/>
            <person name="Nakamichi Y."/>
            <person name="Nakamura M."/>
            <person name="Meguro A."/>
            <person name="Negishi M."/>
            <person name="Ohta I."/>
            <person name="Ohta T."/>
            <person name="Okamoto M."/>
            <person name="Ono N."/>
            <person name="Saji S."/>
            <person name="Sakaguchi M."/>
            <person name="Sakai K."/>
            <person name="Shibata M."/>
            <person name="Shimokawa T."/>
            <person name="Song J."/>
            <person name="Takazaki Y."/>
            <person name="Terasawa K."/>
            <person name="Tsugane M."/>
            <person name="Tsuji K."/>
            <person name="Ueda S."/>
            <person name="Waki K."/>
            <person name="Yamagata H."/>
            <person name="Yamamoto M."/>
            <person name="Yamamoto S."/>
            <person name="Yamane H."/>
            <person name="Yoshiki S."/>
            <person name="Yoshihara R."/>
            <person name="Yukawa K."/>
            <person name="Zhong H."/>
            <person name="Yano M."/>
            <person name="Yuan Q."/>
            <person name="Ouyang S."/>
            <person name="Liu J."/>
            <person name="Jones K.M."/>
            <person name="Gansberger K."/>
            <person name="Moffat K."/>
            <person name="Hill J."/>
            <person name="Bera J."/>
            <person name="Fadrosh D."/>
            <person name="Jin S."/>
            <person name="Johri S."/>
            <person name="Kim M."/>
            <person name="Overton L."/>
            <person name="Reardon M."/>
            <person name="Tsitrin T."/>
            <person name="Vuong H."/>
            <person name="Weaver B."/>
            <person name="Ciecko A."/>
            <person name="Tallon L."/>
            <person name="Jackson J."/>
            <person name="Pai G."/>
            <person name="Aken S.V."/>
            <person name="Utterback T."/>
            <person name="Reidmuller S."/>
            <person name="Feldblyum T."/>
            <person name="Hsiao J."/>
            <person name="Zismann V."/>
            <person name="Iobst S."/>
            <person name="de Vazeille A.R."/>
            <person name="Buell C.R."/>
            <person name="Ying K."/>
            <person name="Li Y."/>
            <person name="Lu T."/>
            <person name="Huang Y."/>
            <person name="Zhao Q."/>
            <person name="Feng Q."/>
            <person name="Zhang L."/>
            <person name="Zhu J."/>
            <person name="Weng Q."/>
            <person name="Mu J."/>
            <person name="Lu Y."/>
            <person name="Fan D."/>
            <person name="Liu Y."/>
            <person name="Guan J."/>
            <person name="Zhang Y."/>
            <person name="Yu S."/>
            <person name="Liu X."/>
            <person name="Zhang Y."/>
            <person name="Hong G."/>
            <person name="Han B."/>
            <person name="Choisne N."/>
            <person name="Demange N."/>
            <person name="Orjeda G."/>
            <person name="Samain S."/>
            <person name="Cattolico L."/>
            <person name="Pelletier E."/>
            <person name="Couloux A."/>
            <person name="Segurens B."/>
            <person name="Wincker P."/>
            <person name="D'Hont A."/>
            <person name="Scarpelli C."/>
            <person name="Weissenbach J."/>
            <person name="Salanoubat M."/>
            <person name="Quetier F."/>
            <person name="Yu Y."/>
            <person name="Kim H.R."/>
            <person name="Rambo T."/>
            <person name="Currie J."/>
            <person name="Collura K."/>
            <person name="Luo M."/>
            <person name="Yang T."/>
            <person name="Ammiraju J.S.S."/>
            <person name="Engler F."/>
            <person name="Soderlund C."/>
            <person name="Wing R.A."/>
            <person name="Palmer L.E."/>
            <person name="de la Bastide M."/>
            <person name="Spiegel L."/>
            <person name="Nascimento L."/>
            <person name="Zutavern T."/>
            <person name="O'Shaughnessy A."/>
            <person name="Dike S."/>
            <person name="Dedhia N."/>
            <person name="Preston R."/>
            <person name="Balija V."/>
            <person name="McCombie W.R."/>
            <person name="Chow T."/>
            <person name="Chen H."/>
            <person name="Chung M."/>
            <person name="Chen C."/>
            <person name="Shaw J."/>
            <person name="Wu H."/>
            <person name="Hsiao K."/>
            <person name="Chao Y."/>
            <person name="Chu M."/>
            <person name="Cheng C."/>
            <person name="Hour A."/>
            <person name="Lee P."/>
            <person name="Lin S."/>
            <person name="Lin Y."/>
            <person name="Liou J."/>
            <person name="Liu S."/>
            <person name="Hsing Y."/>
            <person name="Raghuvanshi S."/>
            <person name="Mohanty A."/>
            <person name="Bharti A.K."/>
            <person name="Gaur A."/>
            <person name="Gupta V."/>
            <person name="Kumar D."/>
            <person name="Ravi V."/>
            <person name="Vij S."/>
            <person name="Kapur A."/>
            <person name="Khurana P."/>
            <person name="Khurana P."/>
            <person name="Khurana J.P."/>
            <person name="Tyagi A.K."/>
            <person name="Gaikwad K."/>
            <person name="Singh A."/>
            <person name="Dalal V."/>
            <person name="Srivastava S."/>
            <person name="Dixit A."/>
            <person name="Pal A.K."/>
            <person name="Ghazi I.A."/>
            <person name="Yadav M."/>
            <person name="Pandit A."/>
            <person name="Bhargava A."/>
            <person name="Sureshbabu K."/>
            <person name="Batra K."/>
            <person name="Sharma T.R."/>
            <person name="Mohapatra T."/>
            <person name="Singh N.K."/>
            <person name="Messing J."/>
            <person name="Nelson A.B."/>
            <person name="Fuks G."/>
            <person name="Kavchok S."/>
            <person name="Keizer G."/>
            <person name="Linton E."/>
            <person name="Llaca V."/>
            <person name="Song R."/>
            <person name="Tanyolac B."/>
            <person name="Young S."/>
            <person name="Ho-Il K."/>
            <person name="Hahn J.H."/>
            <person name="Sangsakoo G."/>
            <person name="Vanavichit A."/>
            <person name="de Mattos Luiz.A.T."/>
            <person name="Zimmer P.D."/>
            <person name="Malone G."/>
            <person name="Dellagostin O."/>
            <person name="de Oliveira A.C."/>
            <person name="Bevan M."/>
            <person name="Bancroft I."/>
            <person name="Minx P."/>
            <person name="Cordum H."/>
            <person name="Wilson R."/>
            <person name="Cheng Z."/>
            <person name="Jin W."/>
            <person name="Jiang J."/>
            <person name="Leong S.A."/>
            <person name="Iwama H."/>
            <person name="Gojobori T."/>
            <person name="Itoh T."/>
            <person name="Niimura Y."/>
            <person name="Fujii Y."/>
            <person name="Habara T."/>
            <person name="Sakai H."/>
            <person name="Sato Y."/>
            <person name="Wilson G."/>
            <person name="Kumar K."/>
            <person name="McCouch S."/>
            <person name="Juretic N."/>
            <person name="Hoen D."/>
            <person name="Wright S."/>
            <person name="Bruskiewich R."/>
            <person name="Bureau T."/>
            <person name="Miyao A."/>
            <person name="Hirochika H."/>
            <person name="Nishikawa T."/>
            <person name="Kadowaki K."/>
            <person name="Sugiura M."/>
            <person name="Burr B."/>
            <person name="Sasaki T."/>
        </authorList>
    </citation>
    <scope>NUCLEOTIDE SEQUENCE [LARGE SCALE GENOMIC DNA]</scope>
    <source>
        <strain evidence="8">cv. Nipponbare</strain>
    </source>
</reference>
<keyword evidence="3 6" id="KW-0274">FAD</keyword>
<evidence type="ECO:0000313" key="7">
    <source>
        <dbReference type="EMBL" id="AAU43964.1"/>
    </source>
</evidence>
<protein>
    <recommendedName>
        <fullName evidence="6">Flavin-containing monooxygenase</fullName>
        <ecNumber evidence="6">1.-.-.-</ecNumber>
    </recommendedName>
</protein>
<keyword evidence="2 6" id="KW-0285">Flavoprotein</keyword>
<dbReference type="PANTHER" id="PTHR43539">
    <property type="entry name" value="FLAVIN-BINDING MONOOXYGENASE-LIKE PROTEIN (AFU_ORTHOLOGUE AFUA_4G09220)"/>
    <property type="match status" value="1"/>
</dbReference>
<dbReference type="Proteomes" id="UP000000763">
    <property type="component" value="Chromosome 5"/>
</dbReference>
<dbReference type="HOGENOM" id="CLU_006909_2_0_1"/>
<dbReference type="InterPro" id="IPR020946">
    <property type="entry name" value="Flavin_mOase-like"/>
</dbReference>
<name>Q65XC6_ORYSJ</name>
<accession>Q65XC6</accession>
<comment type="cofactor">
    <cofactor evidence="6">
        <name>FAD</name>
        <dbReference type="ChEBI" id="CHEBI:57692"/>
    </cofactor>
</comment>
<evidence type="ECO:0000256" key="1">
    <source>
        <dbReference type="ARBA" id="ARBA00009183"/>
    </source>
</evidence>
<sequence>MLVWVQGPIVVGAGPSGLAAAACLKEKGIDSLVLERSSCLAPLWQLKMYDRLSLHLPRQFCELPLFPFPASYPDYPTKQQFVAYLESYAAKFGINPMYNHTVVCAEFDERLMLWRVRTTQATGMMEDDVEYVSQWLVVATGENSEAVLPVIDGLEEFRGSVIHTSAYKSGSKFAGKTVLVVGCGNSGMEVCLDLCNHNGYPRIVVHILPREMLGQPTFRLAMWLLKWLPIHIVDRILLLVARAILGDTSQFGLKRPSLGPLELKSLSGKTPILDIGTLAKIKSGDIKVRPAIRRIAGQQVKFVDGRSEQFDAIVLATGYKSNVPCWLKVYGNTADVPFAVEEFQYFFS</sequence>
<dbReference type="PRINTS" id="PR00368">
    <property type="entry name" value="FADPNR"/>
</dbReference>
<dbReference type="GO" id="GO:0004499">
    <property type="term" value="F:N,N-dimethylaniline monooxygenase activity"/>
    <property type="evidence" value="ECO:0007669"/>
    <property type="project" value="InterPro"/>
</dbReference>
<evidence type="ECO:0000256" key="3">
    <source>
        <dbReference type="ARBA" id="ARBA00022827"/>
    </source>
</evidence>
<dbReference type="PRINTS" id="PR00469">
    <property type="entry name" value="PNDRDTASEII"/>
</dbReference>
<dbReference type="GO" id="GO:0050660">
    <property type="term" value="F:flavin adenine dinucleotide binding"/>
    <property type="evidence" value="ECO:0007669"/>
    <property type="project" value="InterPro"/>
</dbReference>
<keyword evidence="4 6" id="KW-0560">Oxidoreductase</keyword>
<dbReference type="PIRSF" id="PIRSF000332">
    <property type="entry name" value="FMO"/>
    <property type="match status" value="1"/>
</dbReference>
<dbReference type="EMBL" id="AC108499">
    <property type="protein sequence ID" value="AAU43964.1"/>
    <property type="molecule type" value="Genomic_DNA"/>
</dbReference>
<dbReference type="GO" id="GO:0103075">
    <property type="term" value="F:indole-3-pyruvate monooxygenase activity"/>
    <property type="evidence" value="ECO:0007669"/>
    <property type="project" value="UniProtKB-EC"/>
</dbReference>
<dbReference type="AlphaFoldDB" id="Q65XC6"/>
<dbReference type="InterPro" id="IPR050982">
    <property type="entry name" value="Auxin_biosynth/cation_transpt"/>
</dbReference>
<dbReference type="GO" id="GO:0050661">
    <property type="term" value="F:NADP binding"/>
    <property type="evidence" value="ECO:0007669"/>
    <property type="project" value="InterPro"/>
</dbReference>
<dbReference type="InterPro" id="IPR000960">
    <property type="entry name" value="Flavin_mOase"/>
</dbReference>
<reference evidence="8" key="2">
    <citation type="journal article" date="2008" name="Nucleic Acids Res.">
        <title>The rice annotation project database (RAP-DB): 2008 update.</title>
        <authorList>
            <consortium name="The rice annotation project (RAP)"/>
        </authorList>
    </citation>
    <scope>GENOME REANNOTATION</scope>
    <source>
        <strain evidence="8">cv. Nipponbare</strain>
    </source>
</reference>
<dbReference type="PANTHER" id="PTHR43539:SF38">
    <property type="entry name" value="INDOLE-3-PYRUVATE MONOOXYGENASE YUCCA6"/>
    <property type="match status" value="1"/>
</dbReference>
<dbReference type="EC" id="1.-.-.-" evidence="6"/>
<dbReference type="Gene3D" id="3.50.50.60">
    <property type="entry name" value="FAD/NAD(P)-binding domain"/>
    <property type="match status" value="1"/>
</dbReference>